<organism evidence="1 2">
    <name type="scientific">Periplaneta americana</name>
    <name type="common">American cockroach</name>
    <name type="synonym">Blatta americana</name>
    <dbReference type="NCBI Taxonomy" id="6978"/>
    <lineage>
        <taxon>Eukaryota</taxon>
        <taxon>Metazoa</taxon>
        <taxon>Ecdysozoa</taxon>
        <taxon>Arthropoda</taxon>
        <taxon>Hexapoda</taxon>
        <taxon>Insecta</taxon>
        <taxon>Pterygota</taxon>
        <taxon>Neoptera</taxon>
        <taxon>Polyneoptera</taxon>
        <taxon>Dictyoptera</taxon>
        <taxon>Blattodea</taxon>
        <taxon>Blattoidea</taxon>
        <taxon>Blattidae</taxon>
        <taxon>Blattinae</taxon>
        <taxon>Periplaneta</taxon>
    </lineage>
</organism>
<dbReference type="EMBL" id="JAJSOF020000027">
    <property type="protein sequence ID" value="KAJ4434041.1"/>
    <property type="molecule type" value="Genomic_DNA"/>
</dbReference>
<protein>
    <submittedName>
        <fullName evidence="1">Uncharacterized protein</fullName>
    </submittedName>
</protein>
<proteinExistence type="predicted"/>
<reference evidence="1 2" key="1">
    <citation type="journal article" date="2022" name="Allergy">
        <title>Genome assembly and annotation of Periplaneta americana reveal a comprehensive cockroach allergen profile.</title>
        <authorList>
            <person name="Wang L."/>
            <person name="Xiong Q."/>
            <person name="Saelim N."/>
            <person name="Wang L."/>
            <person name="Nong W."/>
            <person name="Wan A.T."/>
            <person name="Shi M."/>
            <person name="Liu X."/>
            <person name="Cao Q."/>
            <person name="Hui J.H.L."/>
            <person name="Sookrung N."/>
            <person name="Leung T.F."/>
            <person name="Tungtrongchitr A."/>
            <person name="Tsui S.K.W."/>
        </authorList>
    </citation>
    <scope>NUCLEOTIDE SEQUENCE [LARGE SCALE GENOMIC DNA]</scope>
    <source>
        <strain evidence="1">PWHHKU_190912</strain>
    </source>
</reference>
<name>A0ABQ8SJR0_PERAM</name>
<keyword evidence="2" id="KW-1185">Reference proteome</keyword>
<evidence type="ECO:0000313" key="1">
    <source>
        <dbReference type="EMBL" id="KAJ4434041.1"/>
    </source>
</evidence>
<evidence type="ECO:0000313" key="2">
    <source>
        <dbReference type="Proteomes" id="UP001148838"/>
    </source>
</evidence>
<sequence>MGRPRRRWEDNIKMDLREVGYDGRDWINFAQDRDQWRAYVRTAMNLRVPQKPVITCFQELIPSLFTEMKLSPGRLSTSGTDENFVKIRDIIRRVILQAFALAVRVTCLISLQNFFQKCQKNTICCAKYRREVDIIEWFWKRGTVVHLTSEYEIGVTTVRYLIKNKDKVYKLIKSIT</sequence>
<comment type="caution">
    <text evidence="1">The sequence shown here is derived from an EMBL/GenBank/DDBJ whole genome shotgun (WGS) entry which is preliminary data.</text>
</comment>
<gene>
    <name evidence="1" type="ORF">ANN_16360</name>
</gene>
<accession>A0ABQ8SJR0</accession>
<dbReference type="Proteomes" id="UP001148838">
    <property type="component" value="Unassembled WGS sequence"/>
</dbReference>